<dbReference type="Proteomes" id="UP001057237">
    <property type="component" value="Segment"/>
</dbReference>
<proteinExistence type="predicted"/>
<name>A0A9E7MVS9_9CAUD</name>
<protein>
    <submittedName>
        <fullName evidence="1">Uncharacterized protein</fullName>
    </submittedName>
</protein>
<gene>
    <name evidence="1" type="ORF">BABAYKA_00180</name>
</gene>
<dbReference type="EMBL" id="ON529868">
    <property type="protein sequence ID" value="USN16821.1"/>
    <property type="molecule type" value="Genomic_DNA"/>
</dbReference>
<sequence>MRKFAIILPKQAAWRLKVGKPPLVSTWLADAIVSAAGGCTRSDVFGIWRGPNGIVAEGGYRYDFAGPEDLTEFIRSTASFLVRETHERCVYVEHGDGAEIIGL</sequence>
<reference evidence="1" key="1">
    <citation type="submission" date="2022-05" db="EMBL/GenBank/DDBJ databases">
        <authorList>
            <person name="Friedrich I."/>
            <person name="Poehlein A."/>
            <person name="Schneider D."/>
            <person name="Hertel R."/>
            <person name="Daniel R."/>
        </authorList>
    </citation>
    <scope>NUCLEOTIDE SEQUENCE</scope>
</reference>
<evidence type="ECO:0000313" key="2">
    <source>
        <dbReference type="Proteomes" id="UP001057237"/>
    </source>
</evidence>
<keyword evidence="2" id="KW-1185">Reference proteome</keyword>
<organism evidence="1 2">
    <name type="scientific">Brevundimonas phage vB_BpoS-Babayka</name>
    <dbReference type="NCBI Taxonomy" id="2948596"/>
    <lineage>
        <taxon>Viruses</taxon>
        <taxon>Duplodnaviria</taxon>
        <taxon>Heunggongvirae</taxon>
        <taxon>Uroviricota</taxon>
        <taxon>Caudoviricetes</taxon>
        <taxon>Autographivirales</taxon>
        <taxon>Autonotataviridae</taxon>
        <taxon>Conareevirus</taxon>
        <taxon>Conareevirus babayka</taxon>
    </lineage>
</organism>
<accession>A0A9E7MVS9</accession>
<evidence type="ECO:0000313" key="1">
    <source>
        <dbReference type="EMBL" id="USN16821.1"/>
    </source>
</evidence>